<evidence type="ECO:0008006" key="14">
    <source>
        <dbReference type="Google" id="ProtNLM"/>
    </source>
</evidence>
<evidence type="ECO:0000256" key="5">
    <source>
        <dbReference type="ARBA" id="ARBA00022989"/>
    </source>
</evidence>
<dbReference type="InterPro" id="IPR042855">
    <property type="entry name" value="V_SNARE_CC"/>
</dbReference>
<comment type="subcellular location">
    <subcellularLocation>
        <location evidence="7">Endomembrane system</location>
        <topology evidence="7">Single-pass type IV membrane protein</topology>
    </subcellularLocation>
</comment>
<dbReference type="InterPro" id="IPR001388">
    <property type="entry name" value="Synaptobrevin-like"/>
</dbReference>
<comment type="similarity">
    <text evidence="1">Belongs to the synaptobrevin family.</text>
</comment>
<dbReference type="InterPro" id="IPR051097">
    <property type="entry name" value="Synaptobrevin-like_transport"/>
</dbReference>
<dbReference type="GO" id="GO:0016020">
    <property type="term" value="C:membrane"/>
    <property type="evidence" value="ECO:0007669"/>
    <property type="project" value="InterPro"/>
</dbReference>
<feature type="compositionally biased region" description="Pro residues" evidence="9">
    <location>
        <begin position="226"/>
        <end position="237"/>
    </location>
</feature>
<dbReference type="PROSITE" id="PS50892">
    <property type="entry name" value="V_SNARE"/>
    <property type="match status" value="1"/>
</dbReference>
<dbReference type="FunFam" id="1.20.5.110:FF:000004">
    <property type="entry name" value="Vesicle-associated membrane protein 7"/>
    <property type="match status" value="1"/>
</dbReference>
<dbReference type="InterPro" id="IPR010908">
    <property type="entry name" value="Longin_dom"/>
</dbReference>
<evidence type="ECO:0000256" key="10">
    <source>
        <dbReference type="SAM" id="Phobius"/>
    </source>
</evidence>
<evidence type="ECO:0000313" key="13">
    <source>
        <dbReference type="EMBL" id="CAD9143531.1"/>
    </source>
</evidence>
<evidence type="ECO:0000256" key="7">
    <source>
        <dbReference type="ARBA" id="ARBA00046280"/>
    </source>
</evidence>
<proteinExistence type="inferred from homology"/>
<reference evidence="13" key="1">
    <citation type="submission" date="2021-01" db="EMBL/GenBank/DDBJ databases">
        <authorList>
            <person name="Corre E."/>
            <person name="Pelletier E."/>
            <person name="Niang G."/>
            <person name="Scheremetjew M."/>
            <person name="Finn R."/>
            <person name="Kale V."/>
            <person name="Holt S."/>
            <person name="Cochrane G."/>
            <person name="Meng A."/>
            <person name="Brown T."/>
            <person name="Cohen L."/>
        </authorList>
    </citation>
    <scope>NUCLEOTIDE SEQUENCE</scope>
    <source>
        <strain evidence="13">CCAP 1951/1</strain>
    </source>
</reference>
<dbReference type="GO" id="GO:0012505">
    <property type="term" value="C:endomembrane system"/>
    <property type="evidence" value="ECO:0007669"/>
    <property type="project" value="UniProtKB-SubCell"/>
</dbReference>
<evidence type="ECO:0000256" key="4">
    <source>
        <dbReference type="ARBA" id="ARBA00022927"/>
    </source>
</evidence>
<gene>
    <name evidence="13" type="ORF">NDES1114_LOCUS28974</name>
</gene>
<dbReference type="EMBL" id="HBGF01043284">
    <property type="protein sequence ID" value="CAD9143531.1"/>
    <property type="molecule type" value="Transcribed_RNA"/>
</dbReference>
<dbReference type="GO" id="GO:0005737">
    <property type="term" value="C:cytoplasm"/>
    <property type="evidence" value="ECO:0007669"/>
    <property type="project" value="UniProtKB-ARBA"/>
</dbReference>
<evidence type="ECO:0000256" key="3">
    <source>
        <dbReference type="ARBA" id="ARBA00022692"/>
    </source>
</evidence>
<name>A0A7S1QMY4_NEODS</name>
<keyword evidence="8" id="KW-0175">Coiled coil</keyword>
<keyword evidence="5 10" id="KW-1133">Transmembrane helix</keyword>
<dbReference type="SUPFAM" id="SSF58038">
    <property type="entry name" value="SNARE fusion complex"/>
    <property type="match status" value="1"/>
</dbReference>
<dbReference type="PROSITE" id="PS50859">
    <property type="entry name" value="LONGIN"/>
    <property type="match status" value="1"/>
</dbReference>
<evidence type="ECO:0000256" key="9">
    <source>
        <dbReference type="SAM" id="MobiDB-lite"/>
    </source>
</evidence>
<protein>
    <recommendedName>
        <fullName evidence="14">V-SNARE coiled-coil homology domain-containing protein</fullName>
    </recommendedName>
</protein>
<evidence type="ECO:0000259" key="12">
    <source>
        <dbReference type="PROSITE" id="PS50892"/>
    </source>
</evidence>
<dbReference type="PRINTS" id="PR00219">
    <property type="entry name" value="SYNAPTOBREVN"/>
</dbReference>
<keyword evidence="4" id="KW-0653">Protein transport</keyword>
<dbReference type="SMART" id="SM01270">
    <property type="entry name" value="Longin"/>
    <property type="match status" value="1"/>
</dbReference>
<organism evidence="13">
    <name type="scientific">Neobodo designis</name>
    <name type="common">Flagellated protozoan</name>
    <name type="synonym">Bodo designis</name>
    <dbReference type="NCBI Taxonomy" id="312471"/>
    <lineage>
        <taxon>Eukaryota</taxon>
        <taxon>Discoba</taxon>
        <taxon>Euglenozoa</taxon>
        <taxon>Kinetoplastea</taxon>
        <taxon>Metakinetoplastina</taxon>
        <taxon>Neobodonida</taxon>
        <taxon>Neobodo</taxon>
    </lineage>
</organism>
<dbReference type="InterPro" id="IPR011012">
    <property type="entry name" value="Longin-like_dom_sf"/>
</dbReference>
<dbReference type="GO" id="GO:0016192">
    <property type="term" value="P:vesicle-mediated transport"/>
    <property type="evidence" value="ECO:0007669"/>
    <property type="project" value="InterPro"/>
</dbReference>
<evidence type="ECO:0000256" key="6">
    <source>
        <dbReference type="ARBA" id="ARBA00023136"/>
    </source>
</evidence>
<dbReference type="GO" id="GO:0015031">
    <property type="term" value="P:protein transport"/>
    <property type="evidence" value="ECO:0007669"/>
    <property type="project" value="UniProtKB-KW"/>
</dbReference>
<feature type="compositionally biased region" description="Low complexity" evidence="9">
    <location>
        <begin position="238"/>
        <end position="270"/>
    </location>
</feature>
<accession>A0A7S1QMY4</accession>
<evidence type="ECO:0000259" key="11">
    <source>
        <dbReference type="PROSITE" id="PS50859"/>
    </source>
</evidence>
<dbReference type="PANTHER" id="PTHR21136:SF168">
    <property type="entry name" value="VESICLE-ASSOCIATED MEMBRANE PROTEIN 9"/>
    <property type="match status" value="1"/>
</dbReference>
<dbReference type="CDD" id="cd14824">
    <property type="entry name" value="Longin"/>
    <property type="match status" value="1"/>
</dbReference>
<dbReference type="CDD" id="cd15843">
    <property type="entry name" value="R-SNARE"/>
    <property type="match status" value="1"/>
</dbReference>
<dbReference type="PANTHER" id="PTHR21136">
    <property type="entry name" value="SNARE PROTEINS"/>
    <property type="match status" value="1"/>
</dbReference>
<dbReference type="Gene3D" id="3.30.450.50">
    <property type="entry name" value="Longin domain"/>
    <property type="match status" value="1"/>
</dbReference>
<feature type="transmembrane region" description="Helical" evidence="10">
    <location>
        <begin position="194"/>
        <end position="213"/>
    </location>
</feature>
<dbReference type="Pfam" id="PF13774">
    <property type="entry name" value="Longin"/>
    <property type="match status" value="1"/>
</dbReference>
<evidence type="ECO:0000256" key="1">
    <source>
        <dbReference type="ARBA" id="ARBA00008025"/>
    </source>
</evidence>
<dbReference type="Pfam" id="PF00957">
    <property type="entry name" value="Synaptobrevin"/>
    <property type="match status" value="1"/>
</dbReference>
<keyword evidence="3 10" id="KW-0812">Transmembrane</keyword>
<dbReference type="SUPFAM" id="SSF64356">
    <property type="entry name" value="SNARE-like"/>
    <property type="match status" value="1"/>
</dbReference>
<feature type="domain" description="Longin" evidence="11">
    <location>
        <begin position="25"/>
        <end position="91"/>
    </location>
</feature>
<feature type="domain" description="V-SNARE coiled-coil homology" evidence="12">
    <location>
        <begin position="130"/>
        <end position="190"/>
    </location>
</feature>
<sequence>MSSIQMALVAYQKTILVHDKLSPSARPAVQKIVENLPKHDHKVAYEYQGVKYHCLVENQLIYVCGTAPDCQLRTAFAFLAEIKGKFRTSFAGSASDYPRGADLNPTACAKFSTQIAAAIRMFNENPESDKIGKIKTQIEGVRQLMLNNIDEVMERGEKIDTIVNATEDLSTTAQSFEDNSRTLKRAMIIRNLKLLAAIIVALIILGLIISWIACGINYKKCKSDDPPAPPPGPPGPAPATTVAATTTTLAPTTTTAAPTTTTEAPTTTAP</sequence>
<keyword evidence="6 10" id="KW-0472">Membrane</keyword>
<feature type="region of interest" description="Disordered" evidence="9">
    <location>
        <begin position="222"/>
        <end position="270"/>
    </location>
</feature>
<evidence type="ECO:0000256" key="2">
    <source>
        <dbReference type="ARBA" id="ARBA00022448"/>
    </source>
</evidence>
<dbReference type="AlphaFoldDB" id="A0A7S1QMY4"/>
<keyword evidence="2" id="KW-0813">Transport</keyword>
<dbReference type="Gene3D" id="1.20.5.110">
    <property type="match status" value="1"/>
</dbReference>
<evidence type="ECO:0000256" key="8">
    <source>
        <dbReference type="PROSITE-ProRule" id="PRU00290"/>
    </source>
</evidence>